<evidence type="ECO:0000313" key="1">
    <source>
        <dbReference type="EMBL" id="TSJ42431.1"/>
    </source>
</evidence>
<dbReference type="EMBL" id="VLPL01000005">
    <property type="protein sequence ID" value="TSJ42431.1"/>
    <property type="molecule type" value="Genomic_DNA"/>
</dbReference>
<gene>
    <name evidence="1" type="ORF">FO442_11740</name>
</gene>
<comment type="caution">
    <text evidence="1">The sequence shown here is derived from an EMBL/GenBank/DDBJ whole genome shotgun (WGS) entry which is preliminary data.</text>
</comment>
<name>A0A556MR75_9FLAO</name>
<accession>A0A556MR75</accession>
<dbReference type="Pfam" id="PF16271">
    <property type="entry name" value="DUF4924"/>
    <property type="match status" value="1"/>
</dbReference>
<dbReference type="Proteomes" id="UP000316008">
    <property type="component" value="Unassembled WGS sequence"/>
</dbReference>
<sequence length="183" mass="21861">MLIAQQKLNENVAEYILYMYQIEDLIRAYQFDLDRIMKEVVEPNLPDRAYLEHYKAWYAGLIRDMKSERIIESGHRLELQDVLVELSYLHNSLLTVVNDEKYRTLYSTALPYIEDFIEHSNLKGMNHLEVCFHALYMKLLLRLQKKEISQETEEAFDAMRILLAYLTRSYHLMKGGEGQYWNN</sequence>
<keyword evidence="2" id="KW-1185">Reference proteome</keyword>
<reference evidence="1 2" key="1">
    <citation type="submission" date="2019-07" db="EMBL/GenBank/DDBJ databases">
        <authorList>
            <person name="Huq M.A."/>
        </authorList>
    </citation>
    <scope>NUCLEOTIDE SEQUENCE [LARGE SCALE GENOMIC DNA]</scope>
    <source>
        <strain evidence="1 2">MAH-3</strain>
    </source>
</reference>
<dbReference type="OrthoDB" id="1095125at2"/>
<proteinExistence type="predicted"/>
<protein>
    <submittedName>
        <fullName evidence="1">DUF4924 family protein</fullName>
    </submittedName>
</protein>
<dbReference type="InterPro" id="IPR032574">
    <property type="entry name" value="DUF4924"/>
</dbReference>
<organism evidence="1 2">
    <name type="scientific">Fluviicola chungangensis</name>
    <dbReference type="NCBI Taxonomy" id="2597671"/>
    <lineage>
        <taxon>Bacteria</taxon>
        <taxon>Pseudomonadati</taxon>
        <taxon>Bacteroidota</taxon>
        <taxon>Flavobacteriia</taxon>
        <taxon>Flavobacteriales</taxon>
        <taxon>Crocinitomicaceae</taxon>
        <taxon>Fluviicola</taxon>
    </lineage>
</organism>
<evidence type="ECO:0000313" key="2">
    <source>
        <dbReference type="Proteomes" id="UP000316008"/>
    </source>
</evidence>
<dbReference type="RefSeq" id="WP_144333386.1">
    <property type="nucleotide sequence ID" value="NZ_VLPL01000005.1"/>
</dbReference>
<dbReference type="AlphaFoldDB" id="A0A556MR75"/>